<dbReference type="Pfam" id="PF08447">
    <property type="entry name" value="PAS_3"/>
    <property type="match status" value="1"/>
</dbReference>
<dbReference type="InterPro" id="IPR001932">
    <property type="entry name" value="PPM-type_phosphatase-like_dom"/>
</dbReference>
<dbReference type="InterPro" id="IPR003018">
    <property type="entry name" value="GAF"/>
</dbReference>
<dbReference type="InterPro" id="IPR013655">
    <property type="entry name" value="PAS_fold_3"/>
</dbReference>
<feature type="domain" description="GAF" evidence="2">
    <location>
        <begin position="167"/>
        <end position="320"/>
    </location>
</feature>
<dbReference type="SUPFAM" id="SSF55781">
    <property type="entry name" value="GAF domain-like"/>
    <property type="match status" value="1"/>
</dbReference>
<reference evidence="5" key="1">
    <citation type="journal article" date="2019" name="Int. J. Syst. Evol. Microbiol.">
        <title>The Global Catalogue of Microorganisms (GCM) 10K type strain sequencing project: providing services to taxonomists for standard genome sequencing and annotation.</title>
        <authorList>
            <consortium name="The Broad Institute Genomics Platform"/>
            <consortium name="The Broad Institute Genome Sequencing Center for Infectious Disease"/>
            <person name="Wu L."/>
            <person name="Ma J."/>
        </authorList>
    </citation>
    <scope>NUCLEOTIDE SEQUENCE [LARGE SCALE GENOMIC DNA]</scope>
    <source>
        <strain evidence="5">CGMCC 4.7237</strain>
    </source>
</reference>
<comment type="caution">
    <text evidence="4">The sequence shown here is derived from an EMBL/GenBank/DDBJ whole genome shotgun (WGS) entry which is preliminary data.</text>
</comment>
<dbReference type="InterPro" id="IPR052016">
    <property type="entry name" value="Bact_Sigma-Reg"/>
</dbReference>
<dbReference type="SUPFAM" id="SSF81606">
    <property type="entry name" value="PP2C-like"/>
    <property type="match status" value="1"/>
</dbReference>
<dbReference type="InterPro" id="IPR029016">
    <property type="entry name" value="GAF-like_dom_sf"/>
</dbReference>
<organism evidence="4 5">
    <name type="scientific">Streptomyces polygonati</name>
    <dbReference type="NCBI Taxonomy" id="1617087"/>
    <lineage>
        <taxon>Bacteria</taxon>
        <taxon>Bacillati</taxon>
        <taxon>Actinomycetota</taxon>
        <taxon>Actinomycetes</taxon>
        <taxon>Kitasatosporales</taxon>
        <taxon>Streptomycetaceae</taxon>
        <taxon>Streptomyces</taxon>
    </lineage>
</organism>
<evidence type="ECO:0000313" key="4">
    <source>
        <dbReference type="EMBL" id="MFC4033592.1"/>
    </source>
</evidence>
<dbReference type="RefSeq" id="WP_386430675.1">
    <property type="nucleotide sequence ID" value="NZ_JBHSBB010000013.1"/>
</dbReference>
<dbReference type="Pfam" id="PF13185">
    <property type="entry name" value="GAF_2"/>
    <property type="match status" value="1"/>
</dbReference>
<dbReference type="EMBL" id="JBHSBB010000013">
    <property type="protein sequence ID" value="MFC4033592.1"/>
    <property type="molecule type" value="Genomic_DNA"/>
</dbReference>
<evidence type="ECO:0000259" key="3">
    <source>
        <dbReference type="SMART" id="SM00331"/>
    </source>
</evidence>
<dbReference type="Gene3D" id="3.60.40.10">
    <property type="entry name" value="PPM-type phosphatase domain"/>
    <property type="match status" value="1"/>
</dbReference>
<dbReference type="SMART" id="SM00331">
    <property type="entry name" value="PP2C_SIG"/>
    <property type="match status" value="1"/>
</dbReference>
<accession>A0ABV8HNK1</accession>
<dbReference type="Gene3D" id="3.30.450.20">
    <property type="entry name" value="PAS domain"/>
    <property type="match status" value="1"/>
</dbReference>
<keyword evidence="1" id="KW-0378">Hydrolase</keyword>
<proteinExistence type="predicted"/>
<gene>
    <name evidence="4" type="ORF">ACFO3J_19200</name>
</gene>
<dbReference type="SMART" id="SM00065">
    <property type="entry name" value="GAF"/>
    <property type="match status" value="1"/>
</dbReference>
<feature type="domain" description="PPM-type phosphatase" evidence="3">
    <location>
        <begin position="338"/>
        <end position="554"/>
    </location>
</feature>
<dbReference type="InterPro" id="IPR036457">
    <property type="entry name" value="PPM-type-like_dom_sf"/>
</dbReference>
<dbReference type="Pfam" id="PF07228">
    <property type="entry name" value="SpoIIE"/>
    <property type="match status" value="1"/>
</dbReference>
<dbReference type="SUPFAM" id="SSF55785">
    <property type="entry name" value="PYP-like sensor domain (PAS domain)"/>
    <property type="match status" value="1"/>
</dbReference>
<sequence>MEHGSAPRPPRPDATQESLESILEVELPDYLVTNGVGGLIWDFPSDQVFLRDGALAAFGFAPGEFDGRADALRERMILEDTPGLAETALAGADEYGAYFRVRARDGSLAWTHLRAVIKRDDDGTALHAVGVVRSAEAEIGHAAHQSTLTRERLRQRDAVQETTAALARALTVEDILAFVTGRPFLELLGASGVALSVVEQDRRRLLATRGLPPALQRDLGVTRMDSALPVAESIRTQTPSFVTREDVRDNYPLLWPYIELTELTSSAILPLAAEARPTGALSILYKDKREFSPEERNLLLALAGTFSQSLQRAQAYDREHSMAVALQQGMLPRSIPRLPGLCLAVRYQPATAGHQAGGDWYDAMPLPDGSIGLVVGDVQGHDVDATAVMGQVRAAIRAFSSEGHPPAVIAARTSAFLQDMDTELIATCVCVHLDPATGDAEFVRAGHPYPLLRGADRRSGPIEVAGGVPLGLPQYNNEPYPVTRIRLTADDTLLLCTDGLLESHRSDLDAGERRIRALLDEGPGDLDELAEHIVATIEKRQGREDDIALLLACLARPD</sequence>
<protein>
    <submittedName>
        <fullName evidence="4">SpoIIE family protein phosphatase</fullName>
    </submittedName>
</protein>
<dbReference type="Proteomes" id="UP001595765">
    <property type="component" value="Unassembled WGS sequence"/>
</dbReference>
<evidence type="ECO:0000256" key="1">
    <source>
        <dbReference type="ARBA" id="ARBA00022801"/>
    </source>
</evidence>
<evidence type="ECO:0000259" key="2">
    <source>
        <dbReference type="SMART" id="SM00065"/>
    </source>
</evidence>
<name>A0ABV8HNK1_9ACTN</name>
<dbReference type="PANTHER" id="PTHR43156">
    <property type="entry name" value="STAGE II SPORULATION PROTEIN E-RELATED"/>
    <property type="match status" value="1"/>
</dbReference>
<evidence type="ECO:0000313" key="5">
    <source>
        <dbReference type="Proteomes" id="UP001595765"/>
    </source>
</evidence>
<dbReference type="InterPro" id="IPR035965">
    <property type="entry name" value="PAS-like_dom_sf"/>
</dbReference>
<dbReference type="PANTHER" id="PTHR43156:SF2">
    <property type="entry name" value="STAGE II SPORULATION PROTEIN E"/>
    <property type="match status" value="1"/>
</dbReference>
<keyword evidence="5" id="KW-1185">Reference proteome</keyword>
<dbReference type="Gene3D" id="3.30.450.40">
    <property type="match status" value="1"/>
</dbReference>